<dbReference type="PROSITE" id="PS50885">
    <property type="entry name" value="HAMP"/>
    <property type="match status" value="1"/>
</dbReference>
<evidence type="ECO:0000256" key="2">
    <source>
        <dbReference type="ARBA" id="ARBA00001936"/>
    </source>
</evidence>
<dbReference type="InterPro" id="IPR004358">
    <property type="entry name" value="Sig_transdc_His_kin-like_C"/>
</dbReference>
<evidence type="ECO:0000256" key="9">
    <source>
        <dbReference type="ARBA" id="ARBA00022692"/>
    </source>
</evidence>
<comment type="caution">
    <text evidence="27">The sequence shown here is derived from an EMBL/GenBank/DDBJ whole genome shotgun (WGS) entry which is preliminary data.</text>
</comment>
<keyword evidence="9 24" id="KW-0812">Transmembrane</keyword>
<evidence type="ECO:0000256" key="14">
    <source>
        <dbReference type="ARBA" id="ARBA00022842"/>
    </source>
</evidence>
<keyword evidence="24" id="KW-0472">Membrane</keyword>
<dbReference type="CDD" id="cd06225">
    <property type="entry name" value="HAMP"/>
    <property type="match status" value="1"/>
</dbReference>
<proteinExistence type="predicted"/>
<evidence type="ECO:0000256" key="3">
    <source>
        <dbReference type="ARBA" id="ARBA00001946"/>
    </source>
</evidence>
<dbReference type="InterPro" id="IPR036890">
    <property type="entry name" value="HATPase_C_sf"/>
</dbReference>
<keyword evidence="15" id="KW-0904">Protein phosphatase</keyword>
<dbReference type="PANTHER" id="PTHR44936:SF9">
    <property type="entry name" value="SENSOR PROTEIN CREC"/>
    <property type="match status" value="1"/>
</dbReference>
<comment type="cofactor">
    <cofactor evidence="2">
        <name>Mn(2+)</name>
        <dbReference type="ChEBI" id="CHEBI:29035"/>
    </cofactor>
</comment>
<dbReference type="Gene3D" id="1.10.287.130">
    <property type="match status" value="1"/>
</dbReference>
<evidence type="ECO:0000256" key="21">
    <source>
        <dbReference type="ARBA" id="ARBA00040454"/>
    </source>
</evidence>
<evidence type="ECO:0000256" key="24">
    <source>
        <dbReference type="SAM" id="Phobius"/>
    </source>
</evidence>
<feature type="transmembrane region" description="Helical" evidence="24">
    <location>
        <begin position="471"/>
        <end position="488"/>
    </location>
</feature>
<evidence type="ECO:0000256" key="18">
    <source>
        <dbReference type="ARBA" id="ARBA00023016"/>
    </source>
</evidence>
<comment type="subcellular location">
    <subcellularLocation>
        <location evidence="4">Cell membrane</location>
        <topology evidence="4">Multi-pass membrane protein</topology>
    </subcellularLocation>
</comment>
<keyword evidence="17" id="KW-0902">Two-component regulatory system</keyword>
<name>A0ABN2CLG3_9ACTN</name>
<dbReference type="CDD" id="cd00075">
    <property type="entry name" value="HATPase"/>
    <property type="match status" value="1"/>
</dbReference>
<evidence type="ECO:0000256" key="11">
    <source>
        <dbReference type="ARBA" id="ARBA00022777"/>
    </source>
</evidence>
<dbReference type="InterPro" id="IPR050980">
    <property type="entry name" value="2C_sensor_his_kinase"/>
</dbReference>
<feature type="compositionally biased region" description="Low complexity" evidence="23">
    <location>
        <begin position="360"/>
        <end position="373"/>
    </location>
</feature>
<feature type="transmembrane region" description="Helical" evidence="24">
    <location>
        <begin position="399"/>
        <end position="417"/>
    </location>
</feature>
<evidence type="ECO:0000256" key="12">
    <source>
        <dbReference type="ARBA" id="ARBA00022801"/>
    </source>
</evidence>
<feature type="transmembrane region" description="Helical" evidence="24">
    <location>
        <begin position="689"/>
        <end position="711"/>
    </location>
</feature>
<evidence type="ECO:0000256" key="10">
    <source>
        <dbReference type="ARBA" id="ARBA00022741"/>
    </source>
</evidence>
<dbReference type="PROSITE" id="PS50109">
    <property type="entry name" value="HIS_KIN"/>
    <property type="match status" value="1"/>
</dbReference>
<dbReference type="Pfam" id="PF13687">
    <property type="entry name" value="DUF4153"/>
    <property type="match status" value="1"/>
</dbReference>
<keyword evidence="19" id="KW-0843">Virulence</keyword>
<accession>A0ABN2CLG3</accession>
<dbReference type="InterPro" id="IPR005467">
    <property type="entry name" value="His_kinase_dom"/>
</dbReference>
<feature type="transmembrane region" description="Helical" evidence="24">
    <location>
        <begin position="41"/>
        <end position="61"/>
    </location>
</feature>
<keyword evidence="20" id="KW-0464">Manganese</keyword>
<evidence type="ECO:0000259" key="25">
    <source>
        <dbReference type="PROSITE" id="PS50109"/>
    </source>
</evidence>
<feature type="region of interest" description="Disordered" evidence="23">
    <location>
        <begin position="339"/>
        <end position="373"/>
    </location>
</feature>
<evidence type="ECO:0000259" key="26">
    <source>
        <dbReference type="PROSITE" id="PS50885"/>
    </source>
</evidence>
<dbReference type="Pfam" id="PF02518">
    <property type="entry name" value="HATPase_c"/>
    <property type="match status" value="1"/>
</dbReference>
<dbReference type="RefSeq" id="WP_344210332.1">
    <property type="nucleotide sequence ID" value="NZ_BAAAOS010000007.1"/>
</dbReference>
<keyword evidence="18" id="KW-0346">Stress response</keyword>
<evidence type="ECO:0000256" key="22">
    <source>
        <dbReference type="ARBA" id="ARBA00041776"/>
    </source>
</evidence>
<evidence type="ECO:0000256" key="15">
    <source>
        <dbReference type="ARBA" id="ARBA00022912"/>
    </source>
</evidence>
<sequence length="862" mass="91055">MSSPLLDQVTSVKVKLGLLVAVSVTVASVLAAVGAVGTVPIWLSVPVTVALALGVTQLLAVGMTSPLREMTAAARKMARGDYSGRVTATSSDEVGELARAFNRMAEDLAAVDRQRRELVANVSHELRTPLAALCAVLENLVDGVAEPDPVMLRTALDQAERLSTLASDLLDLARVDAGKAQLSTTQVAVQELLERAVAEAEVTGREVRYDVRVAPPTLTASADQARLHQLVANLLDNASRHSPAGGVVRITAQDTPTGWRLEVADEGPGIPAADRDRVFERFGTLTDAEGGGGTGLGLAIARWVTDLHGGTIHFVEPEPRSTGARVRVDLPHQPRQHAHATKMAKEPIMSKPVDSPPPTASAAPTAPASPAAPIVARAPEPGMDMLFGRFWPDARVPGNVRALLCSLGVGLLAGIILPFRDLGIGTFVVLLAAGGVILGFSVNRRSRFTLTCAALCLLLAATVFVRDAEWIAVLCLMAGGAVCMAALVNGRTLPAFILAGISWPLAGLRGLPWLGRSLQAVTGLRERAAALRTILLSLLGVLVFGLLFASADAVFAKWAGAIVPDLELDSFVLRAFLTVAVGGVVLAATYLALNPPNVEPVAGTARPVARRYEWLAPVLLVDAVFLVFLAAQATASFGGHEYLERITGLTYAEYVHQGFGQLTVATALTLLVVWVAARKAPRTTAADVAWLRGSLGLLCVLTLVVVASALYRMHVYQEAYGFTQLRLLVDVFEGWLGLLVVGVMVAGVTLRASWLPRAALLSGAGLLLAIAAINPDAWIAQHNVDRYAETGKVDWRFLQDLSDDAVPVLATLPADVVGCALKGHDLADDDWLEWNVGRHRAEPLLRSHLASSGPAPVCRSVG</sequence>
<keyword evidence="7" id="KW-0597">Phosphoprotein</keyword>
<dbReference type="SUPFAM" id="SSF47384">
    <property type="entry name" value="Homodimeric domain of signal transducing histidine kinase"/>
    <property type="match status" value="1"/>
</dbReference>
<feature type="transmembrane region" description="Helical" evidence="24">
    <location>
        <begin position="529"/>
        <end position="551"/>
    </location>
</feature>
<dbReference type="Pfam" id="PF00512">
    <property type="entry name" value="HisKA"/>
    <property type="match status" value="1"/>
</dbReference>
<evidence type="ECO:0000256" key="13">
    <source>
        <dbReference type="ARBA" id="ARBA00022840"/>
    </source>
</evidence>
<dbReference type="EMBL" id="BAAAOS010000007">
    <property type="protein sequence ID" value="GAA1559013.1"/>
    <property type="molecule type" value="Genomic_DNA"/>
</dbReference>
<dbReference type="InterPro" id="IPR003660">
    <property type="entry name" value="HAMP_dom"/>
</dbReference>
<dbReference type="SMART" id="SM00304">
    <property type="entry name" value="HAMP"/>
    <property type="match status" value="1"/>
</dbReference>
<gene>
    <name evidence="27" type="ORF">GCM10009789_10540</name>
</gene>
<feature type="domain" description="HAMP" evidence="26">
    <location>
        <begin position="61"/>
        <end position="113"/>
    </location>
</feature>
<feature type="transmembrane region" description="Helical" evidence="24">
    <location>
        <begin position="571"/>
        <end position="593"/>
    </location>
</feature>
<dbReference type="SMART" id="SM00387">
    <property type="entry name" value="HATPase_c"/>
    <property type="match status" value="1"/>
</dbReference>
<dbReference type="InterPro" id="IPR003661">
    <property type="entry name" value="HisK_dim/P_dom"/>
</dbReference>
<dbReference type="InterPro" id="IPR036097">
    <property type="entry name" value="HisK_dim/P_sf"/>
</dbReference>
<comment type="catalytic activity">
    <reaction evidence="1">
        <text>ATP + protein L-histidine = ADP + protein N-phospho-L-histidine.</text>
        <dbReference type="EC" id="2.7.13.3"/>
    </reaction>
</comment>
<dbReference type="CDD" id="cd00082">
    <property type="entry name" value="HisKA"/>
    <property type="match status" value="1"/>
</dbReference>
<feature type="transmembrane region" description="Helical" evidence="24">
    <location>
        <begin position="731"/>
        <end position="750"/>
    </location>
</feature>
<keyword evidence="16 24" id="KW-1133">Transmembrane helix</keyword>
<keyword evidence="8" id="KW-0808">Transferase</keyword>
<dbReference type="PRINTS" id="PR00344">
    <property type="entry name" value="BCTRLSENSOR"/>
</dbReference>
<dbReference type="Gene3D" id="6.10.340.10">
    <property type="match status" value="1"/>
</dbReference>
<evidence type="ECO:0000256" key="23">
    <source>
        <dbReference type="SAM" id="MobiDB-lite"/>
    </source>
</evidence>
<evidence type="ECO:0000256" key="20">
    <source>
        <dbReference type="ARBA" id="ARBA00023211"/>
    </source>
</evidence>
<dbReference type="Gene3D" id="3.30.565.10">
    <property type="entry name" value="Histidine kinase-like ATPase, C-terminal domain"/>
    <property type="match status" value="1"/>
</dbReference>
<evidence type="ECO:0000313" key="27">
    <source>
        <dbReference type="EMBL" id="GAA1559013.1"/>
    </source>
</evidence>
<evidence type="ECO:0000256" key="19">
    <source>
        <dbReference type="ARBA" id="ARBA00023026"/>
    </source>
</evidence>
<dbReference type="EC" id="2.7.13.3" evidence="5"/>
<feature type="transmembrane region" description="Helical" evidence="24">
    <location>
        <begin position="448"/>
        <end position="465"/>
    </location>
</feature>
<evidence type="ECO:0000256" key="6">
    <source>
        <dbReference type="ARBA" id="ARBA00022475"/>
    </source>
</evidence>
<reference evidence="27 28" key="1">
    <citation type="journal article" date="2019" name="Int. J. Syst. Evol. Microbiol.">
        <title>The Global Catalogue of Microorganisms (GCM) 10K type strain sequencing project: providing services to taxonomists for standard genome sequencing and annotation.</title>
        <authorList>
            <consortium name="The Broad Institute Genomics Platform"/>
            <consortium name="The Broad Institute Genome Sequencing Center for Infectious Disease"/>
            <person name="Wu L."/>
            <person name="Ma J."/>
        </authorList>
    </citation>
    <scope>NUCLEOTIDE SEQUENCE [LARGE SCALE GENOMIC DNA]</scope>
    <source>
        <strain evidence="27 28">JCM 14969</strain>
    </source>
</reference>
<comment type="cofactor">
    <cofactor evidence="3">
        <name>Mg(2+)</name>
        <dbReference type="ChEBI" id="CHEBI:18420"/>
    </cofactor>
</comment>
<keyword evidence="28" id="KW-1185">Reference proteome</keyword>
<dbReference type="SUPFAM" id="SSF55874">
    <property type="entry name" value="ATPase domain of HSP90 chaperone/DNA topoisomerase II/histidine kinase"/>
    <property type="match status" value="1"/>
</dbReference>
<evidence type="ECO:0000256" key="17">
    <source>
        <dbReference type="ARBA" id="ARBA00023012"/>
    </source>
</evidence>
<feature type="domain" description="Histidine kinase" evidence="25">
    <location>
        <begin position="121"/>
        <end position="334"/>
    </location>
</feature>
<evidence type="ECO:0000313" key="28">
    <source>
        <dbReference type="Proteomes" id="UP001500393"/>
    </source>
</evidence>
<evidence type="ECO:0000256" key="8">
    <source>
        <dbReference type="ARBA" id="ARBA00022679"/>
    </source>
</evidence>
<evidence type="ECO:0000256" key="1">
    <source>
        <dbReference type="ARBA" id="ARBA00000085"/>
    </source>
</evidence>
<organism evidence="27 28">
    <name type="scientific">Kribbella sancticallisti</name>
    <dbReference type="NCBI Taxonomy" id="460087"/>
    <lineage>
        <taxon>Bacteria</taxon>
        <taxon>Bacillati</taxon>
        <taxon>Actinomycetota</taxon>
        <taxon>Actinomycetes</taxon>
        <taxon>Propionibacteriales</taxon>
        <taxon>Kribbellaceae</taxon>
        <taxon>Kribbella</taxon>
    </lineage>
</organism>
<dbReference type="Proteomes" id="UP001500393">
    <property type="component" value="Unassembled WGS sequence"/>
</dbReference>
<keyword evidence="6" id="KW-1003">Cell membrane</keyword>
<keyword evidence="10" id="KW-0547">Nucleotide-binding</keyword>
<keyword evidence="13" id="KW-0067">ATP-binding</keyword>
<feature type="transmembrane region" description="Helical" evidence="24">
    <location>
        <begin position="423"/>
        <end position="441"/>
    </location>
</feature>
<dbReference type="SUPFAM" id="SSF158472">
    <property type="entry name" value="HAMP domain-like"/>
    <property type="match status" value="1"/>
</dbReference>
<keyword evidence="11" id="KW-0418">Kinase</keyword>
<keyword evidence="12" id="KW-0378">Hydrolase</keyword>
<dbReference type="InterPro" id="IPR003594">
    <property type="entry name" value="HATPase_dom"/>
</dbReference>
<dbReference type="Pfam" id="PF00672">
    <property type="entry name" value="HAMP"/>
    <property type="match status" value="1"/>
</dbReference>
<evidence type="ECO:0000256" key="5">
    <source>
        <dbReference type="ARBA" id="ARBA00012438"/>
    </source>
</evidence>
<feature type="transmembrane region" description="Helical" evidence="24">
    <location>
        <begin position="614"/>
        <end position="638"/>
    </location>
</feature>
<evidence type="ECO:0000256" key="4">
    <source>
        <dbReference type="ARBA" id="ARBA00004651"/>
    </source>
</evidence>
<feature type="transmembrane region" description="Helical" evidence="24">
    <location>
        <begin position="658"/>
        <end position="677"/>
    </location>
</feature>
<protein>
    <recommendedName>
        <fullName evidence="21">Signal transduction histidine-protein kinase/phosphatase MprB</fullName>
        <ecNumber evidence="5">2.7.13.3</ecNumber>
    </recommendedName>
    <alternativeName>
        <fullName evidence="22">Mycobacterial persistence regulator B</fullName>
    </alternativeName>
</protein>
<dbReference type="SMART" id="SM00388">
    <property type="entry name" value="HisKA"/>
    <property type="match status" value="1"/>
</dbReference>
<dbReference type="InterPro" id="IPR025291">
    <property type="entry name" value="DUF4153"/>
</dbReference>
<evidence type="ECO:0000256" key="7">
    <source>
        <dbReference type="ARBA" id="ARBA00022553"/>
    </source>
</evidence>
<dbReference type="PANTHER" id="PTHR44936">
    <property type="entry name" value="SENSOR PROTEIN CREC"/>
    <property type="match status" value="1"/>
</dbReference>
<evidence type="ECO:0000256" key="16">
    <source>
        <dbReference type="ARBA" id="ARBA00022989"/>
    </source>
</evidence>
<keyword evidence="14" id="KW-0460">Magnesium</keyword>